<evidence type="ECO:0000313" key="1">
    <source>
        <dbReference type="EMBL" id="KAI9917456.1"/>
    </source>
</evidence>
<comment type="caution">
    <text evidence="1">The sequence shown here is derived from an EMBL/GenBank/DDBJ whole genome shotgun (WGS) entry which is preliminary data.</text>
</comment>
<protein>
    <submittedName>
        <fullName evidence="1">Uncharacterized protein</fullName>
    </submittedName>
</protein>
<sequence>MKEKATTIVNQLWKILRTMVLEHFQPCYESWTRARQTNLAKLNLGPLCDPNLPISAPLRQ</sequence>
<proteinExistence type="predicted"/>
<evidence type="ECO:0000313" key="2">
    <source>
        <dbReference type="Proteomes" id="UP001163321"/>
    </source>
</evidence>
<name>A0ACC0WGN6_9STRA</name>
<dbReference type="Proteomes" id="UP001163321">
    <property type="component" value="Chromosome 13"/>
</dbReference>
<reference evidence="1 2" key="1">
    <citation type="journal article" date="2022" name="bioRxiv">
        <title>The genome of the oomycete Peronosclerospora sorghi, a cosmopolitan pathogen of maize and sorghum, is inflated with dispersed pseudogenes.</title>
        <authorList>
            <person name="Fletcher K."/>
            <person name="Martin F."/>
            <person name="Isakeit T."/>
            <person name="Cavanaugh K."/>
            <person name="Magill C."/>
            <person name="Michelmore R."/>
        </authorList>
    </citation>
    <scope>NUCLEOTIDE SEQUENCE [LARGE SCALE GENOMIC DNA]</scope>
    <source>
        <strain evidence="1">P6</strain>
    </source>
</reference>
<dbReference type="EMBL" id="CM047592">
    <property type="protein sequence ID" value="KAI9917456.1"/>
    <property type="molecule type" value="Genomic_DNA"/>
</dbReference>
<gene>
    <name evidence="1" type="ORF">PsorP6_013132</name>
</gene>
<keyword evidence="2" id="KW-1185">Reference proteome</keyword>
<organism evidence="1 2">
    <name type="scientific">Peronosclerospora sorghi</name>
    <dbReference type="NCBI Taxonomy" id="230839"/>
    <lineage>
        <taxon>Eukaryota</taxon>
        <taxon>Sar</taxon>
        <taxon>Stramenopiles</taxon>
        <taxon>Oomycota</taxon>
        <taxon>Peronosporomycetes</taxon>
        <taxon>Peronosporales</taxon>
        <taxon>Peronosporaceae</taxon>
        <taxon>Peronosclerospora</taxon>
    </lineage>
</organism>
<accession>A0ACC0WGN6</accession>